<dbReference type="InterPro" id="IPR033370">
    <property type="entry name" value="COG1"/>
</dbReference>
<dbReference type="Proteomes" id="UP000187429">
    <property type="component" value="Unassembled WGS sequence"/>
</dbReference>
<proteinExistence type="inferred from homology"/>
<evidence type="ECO:0000256" key="8">
    <source>
        <dbReference type="SAM" id="MobiDB-lite"/>
    </source>
</evidence>
<comment type="similarity">
    <text evidence="2">Belongs to the COG1 family.</text>
</comment>
<evidence type="ECO:0000256" key="7">
    <source>
        <dbReference type="ARBA" id="ARBA00023136"/>
    </source>
</evidence>
<reference evidence="10" key="1">
    <citation type="submission" date="2017-01" db="EMBL/GenBank/DDBJ databases">
        <authorList>
            <person name="Wang Y."/>
            <person name="White M."/>
            <person name="Kvist S."/>
            <person name="Moncalvo J.-M."/>
        </authorList>
    </citation>
    <scope>NUCLEOTIDE SEQUENCE [LARGE SCALE GENOMIC DNA]</scope>
    <source>
        <strain evidence="10">ID-206-W2</strain>
    </source>
</reference>
<keyword evidence="6" id="KW-0333">Golgi apparatus</keyword>
<dbReference type="PANTHER" id="PTHR31658:SF0">
    <property type="entry name" value="CONSERVED OLIGOMERIC GOLGI COMPLEX SUBUNIT 1"/>
    <property type="match status" value="1"/>
</dbReference>
<sequence>MDNTTEELTVNTLEVQQYKISPAVKDILSKNSVQEVRNIYKKNSENFPVWLDSTNHARKLIDNTSEAISKLHELKSLLSTYKINAASKNATSEISTNASYSSNTLQKINNNSASIQKNVSYNHALDSNEIKIHSDLDTDVILMAAAEIKILTDTTEQIYVYLEKSLFTQAAFSYSRAQKVYTHLTGKLSLPAEKNIQLNSKINLIDHFPIINQQWAIISRLKCQITDKCTEFIKNGALEKNTDDVCSAICALLILNSNKIDQTCEKYLGYVFDEIISSMNSFTFNNSSGKNSALIYKYVKKLVCLIELSIAQFTQLFICRTFTKNSDDTQIKSSLVIQNLLSFSQNSTFNDKMPIVDSPQNEKNHQNNGNIQNLGISVDSKRNENNDEKILGWVARRRSSLTQGQLIFTKKESHYDNGYQLANFLPEILKNYTPTLSHLSLPHYMKYSRDANDENSKKIDSPELTHDLVYDLLVSGEDNTLIHNQLSISILNSWILYLQKLQNQSEILILSYLKNIEANSKDIISAMIMLTRAASIKNNFPEDSIPNMYFSNNNFYLKECNLLELELANHSSGLIGSKNIKNTLRNVTFTLVVPSFDKYIYGKIKYSINYSLNIKPKEQIESWLRPEHDLHDEFPSINNTVWDTSFGTSNISNKNVPNSNENSTLSTADNSIDYFTTVNETKKLVDFYLNPHPKPIENIITSITSSIEISYAEIDEWKYILNTLCCNILKNNYRLKSLCSEVGILCTDLIQDLSNHINAKSRSIKLSITDVKSPSFNSSTVFKSSTSSGGESNPIGAKSAEDIMIVSYLLGYLSESLITLLSNQSITNLISSTLDECSSNYVDYNENVPLKQFILKDKDIASLKESLRKKMSGISTSLISSSKSLLKNVVDCISKSFILRYQGSFSEILYFNERFERLAGNMELVNHKSAKSEKVGNLSIKRDQLRNAANKYMSGLIKHGQNIISDREETSNLASKRRSSIRDFNKAKISGFSSKNSLSYLLDFSLISDGLISTSLPSPLISEVTLDMFYCLQSMFFGCTFEETRLTNYIVSTLAVSIEKTLSEFLVNLVEKKSRDFNETNILQLFIDVSYLSLVVAKLSSSSFGDNSEVPNKSSTIVNENIGGKNPDEAISPNYFCYGKLPFSIVFKCISDISSHRFSILEHPFKSILDQLLSNISMLNGTESSDNDDDISAQIDIDSINFDLPNASFEFNIGKLIESNSTFIKMFES</sequence>
<comment type="caution">
    <text evidence="9">The sequence shown here is derived from an EMBL/GenBank/DDBJ whole genome shotgun (WGS) entry which is preliminary data.</text>
</comment>
<dbReference type="GO" id="GO:0006891">
    <property type="term" value="P:intra-Golgi vesicle-mediated transport"/>
    <property type="evidence" value="ECO:0007669"/>
    <property type="project" value="InterPro"/>
</dbReference>
<organism evidence="9 10">
    <name type="scientific">Smittium culicis</name>
    <dbReference type="NCBI Taxonomy" id="133412"/>
    <lineage>
        <taxon>Eukaryota</taxon>
        <taxon>Fungi</taxon>
        <taxon>Fungi incertae sedis</taxon>
        <taxon>Zoopagomycota</taxon>
        <taxon>Kickxellomycotina</taxon>
        <taxon>Harpellomycetes</taxon>
        <taxon>Harpellales</taxon>
        <taxon>Legeriomycetaceae</taxon>
        <taxon>Smittium</taxon>
    </lineage>
</organism>
<protein>
    <recommendedName>
        <fullName evidence="3">Conserved oligomeric Golgi complex subunit 1</fullName>
    </recommendedName>
</protein>
<dbReference type="GO" id="GO:0015031">
    <property type="term" value="P:protein transport"/>
    <property type="evidence" value="ECO:0007669"/>
    <property type="project" value="UniProtKB-KW"/>
</dbReference>
<evidence type="ECO:0000313" key="10">
    <source>
        <dbReference type="Proteomes" id="UP000187429"/>
    </source>
</evidence>
<accession>A0A1R1XK02</accession>
<comment type="subcellular location">
    <subcellularLocation>
        <location evidence="1">Golgi apparatus membrane</location>
        <topology evidence="1">Peripheral membrane protein</topology>
    </subcellularLocation>
</comment>
<dbReference type="OrthoDB" id="46189at2759"/>
<evidence type="ECO:0000256" key="1">
    <source>
        <dbReference type="ARBA" id="ARBA00004395"/>
    </source>
</evidence>
<keyword evidence="7" id="KW-0472">Membrane</keyword>
<evidence type="ECO:0000256" key="5">
    <source>
        <dbReference type="ARBA" id="ARBA00022927"/>
    </source>
</evidence>
<evidence type="ECO:0000256" key="6">
    <source>
        <dbReference type="ARBA" id="ARBA00023034"/>
    </source>
</evidence>
<feature type="region of interest" description="Disordered" evidence="8">
    <location>
        <begin position="359"/>
        <end position="379"/>
    </location>
</feature>
<dbReference type="GO" id="GO:0017119">
    <property type="term" value="C:Golgi transport complex"/>
    <property type="evidence" value="ECO:0007669"/>
    <property type="project" value="InterPro"/>
</dbReference>
<keyword evidence="5" id="KW-0653">Protein transport</keyword>
<evidence type="ECO:0000256" key="4">
    <source>
        <dbReference type="ARBA" id="ARBA00022448"/>
    </source>
</evidence>
<keyword evidence="10" id="KW-1185">Reference proteome</keyword>
<dbReference type="GO" id="GO:0000139">
    <property type="term" value="C:Golgi membrane"/>
    <property type="evidence" value="ECO:0007669"/>
    <property type="project" value="UniProtKB-SubCell"/>
</dbReference>
<gene>
    <name evidence="9" type="ORF">AYI69_g8377</name>
</gene>
<evidence type="ECO:0000256" key="2">
    <source>
        <dbReference type="ARBA" id="ARBA00006653"/>
    </source>
</evidence>
<dbReference type="AlphaFoldDB" id="A0A1R1XK02"/>
<evidence type="ECO:0000256" key="3">
    <source>
        <dbReference type="ARBA" id="ARBA00020978"/>
    </source>
</evidence>
<feature type="compositionally biased region" description="Polar residues" evidence="8">
    <location>
        <begin position="366"/>
        <end position="375"/>
    </location>
</feature>
<dbReference type="PANTHER" id="PTHR31658">
    <property type="entry name" value="CONSERVED OLIGOMERIC GOLGI COMPLEX SUBUNIT 1"/>
    <property type="match status" value="1"/>
</dbReference>
<keyword evidence="4" id="KW-0813">Transport</keyword>
<name>A0A1R1XK02_9FUNG</name>
<dbReference type="EMBL" id="LSSM01004425">
    <property type="protein sequence ID" value="OMJ14936.1"/>
    <property type="molecule type" value="Genomic_DNA"/>
</dbReference>
<evidence type="ECO:0000313" key="9">
    <source>
        <dbReference type="EMBL" id="OMJ14936.1"/>
    </source>
</evidence>